<dbReference type="EMBL" id="CAJPDT010000048">
    <property type="protein sequence ID" value="CAF9928136.1"/>
    <property type="molecule type" value="Genomic_DNA"/>
</dbReference>
<feature type="compositionally biased region" description="Low complexity" evidence="1">
    <location>
        <begin position="131"/>
        <end position="150"/>
    </location>
</feature>
<accession>A0A8H3FLE2</accession>
<protein>
    <submittedName>
        <fullName evidence="2">Uncharacterized protein</fullName>
    </submittedName>
</protein>
<dbReference type="OrthoDB" id="5423228at2759"/>
<feature type="region of interest" description="Disordered" evidence="1">
    <location>
        <begin position="91"/>
        <end position="152"/>
    </location>
</feature>
<evidence type="ECO:0000256" key="1">
    <source>
        <dbReference type="SAM" id="MobiDB-lite"/>
    </source>
</evidence>
<feature type="compositionally biased region" description="Polar residues" evidence="1">
    <location>
        <begin position="101"/>
        <end position="110"/>
    </location>
</feature>
<sequence>MASPRRARSLFLSPDKAELLAAKEINNLVHRVEIIPRKPVPRQGKRTNIVVETSVGDESRKSTTSTIQAVDAFCREYRPPSVALHRLSYLNKELPPPPSETPNQTLSQDKTVSRRSTQRHAAAQTTISIQSRYSIRGKSSTSSRLSTISSQHIASQQRISEDCISIRSRFSTQECTNDQVIPRSNHRASASIDHRRPSVAGDLSKEGLRRRSSGSISPGTVPHQEIHSAMVGRKIEVPGEQEAEIAPLACQDKEIPHKSPNSTNIVLRSKSKRETTLGWTFHDGIVMRTDEKLDNTTRVPSGGENLALEPTSKPMIPIRWTFHDGIMHKVTEVPKNEDGISEVKSKRMLPIDWSFYDGITIRPDGPVGRNLEDTGERKESVHGSESKRMIPTGAHKSPDKSNGTETEASSKRLPIAWTFHDGLSLRTDPEAKDIAKSAPISNGEIIVKSESKRSVVWSFNDGIVIRNGAGSSAKEGDLVTRSKSERSVTWTFNDGLMITAKRRTGPNSERTVTRSKAGRAIGWTFNDGLMIKAKGRTGPNSNRVVTGSKSRRTVGWNFNDGLMIRRDGGVARRSPQSRRLATDTMSNRFPLGWSFSDGLTLNQRPNSKGKGKGKGVDRNLHPLVLRTKTMQRRRINYGFWDGITFETVDGSSNRGLTQPQPQSRLTWSFHDGVSRKLIDEAAGQVCTQDVGGCFR</sequence>
<name>A0A8H3FLE2_9LECA</name>
<proteinExistence type="predicted"/>
<evidence type="ECO:0000313" key="3">
    <source>
        <dbReference type="Proteomes" id="UP000664534"/>
    </source>
</evidence>
<comment type="caution">
    <text evidence="2">The sequence shown here is derived from an EMBL/GenBank/DDBJ whole genome shotgun (WGS) entry which is preliminary data.</text>
</comment>
<gene>
    <name evidence="2" type="ORF">IMSHALPRED_007397</name>
</gene>
<reference evidence="2" key="1">
    <citation type="submission" date="2021-03" db="EMBL/GenBank/DDBJ databases">
        <authorList>
            <person name="Tagirdzhanova G."/>
        </authorList>
    </citation>
    <scope>NUCLEOTIDE SEQUENCE</scope>
</reference>
<dbReference type="Proteomes" id="UP000664534">
    <property type="component" value="Unassembled WGS sequence"/>
</dbReference>
<feature type="region of interest" description="Disordered" evidence="1">
    <location>
        <begin position="365"/>
        <end position="412"/>
    </location>
</feature>
<keyword evidence="3" id="KW-1185">Reference proteome</keyword>
<feature type="region of interest" description="Disordered" evidence="1">
    <location>
        <begin position="181"/>
        <end position="222"/>
    </location>
</feature>
<feature type="compositionally biased region" description="Basic and acidic residues" evidence="1">
    <location>
        <begin position="370"/>
        <end position="388"/>
    </location>
</feature>
<organism evidence="2 3">
    <name type="scientific">Imshaugia aleurites</name>
    <dbReference type="NCBI Taxonomy" id="172621"/>
    <lineage>
        <taxon>Eukaryota</taxon>
        <taxon>Fungi</taxon>
        <taxon>Dikarya</taxon>
        <taxon>Ascomycota</taxon>
        <taxon>Pezizomycotina</taxon>
        <taxon>Lecanoromycetes</taxon>
        <taxon>OSLEUM clade</taxon>
        <taxon>Lecanoromycetidae</taxon>
        <taxon>Lecanorales</taxon>
        <taxon>Lecanorineae</taxon>
        <taxon>Parmeliaceae</taxon>
        <taxon>Imshaugia</taxon>
    </lineage>
</organism>
<dbReference type="AlphaFoldDB" id="A0A8H3FLE2"/>
<evidence type="ECO:0000313" key="2">
    <source>
        <dbReference type="EMBL" id="CAF9928136.1"/>
    </source>
</evidence>